<comment type="caution">
    <text evidence="7">The sequence shown here is derived from an EMBL/GenBank/DDBJ whole genome shotgun (WGS) entry which is preliminary data.</text>
</comment>
<dbReference type="GO" id="GO:0005737">
    <property type="term" value="C:cytoplasm"/>
    <property type="evidence" value="ECO:0007669"/>
    <property type="project" value="UniProtKB-SubCell"/>
</dbReference>
<dbReference type="Pfam" id="PF00756">
    <property type="entry name" value="Esterase"/>
    <property type="match status" value="1"/>
</dbReference>
<dbReference type="SUPFAM" id="SSF53474">
    <property type="entry name" value="alpha/beta-Hydrolases"/>
    <property type="match status" value="1"/>
</dbReference>
<comment type="similarity">
    <text evidence="4">Belongs to the Fes family.</text>
</comment>
<keyword evidence="8" id="KW-1185">Reference proteome</keyword>
<keyword evidence="3" id="KW-0378">Hydrolase</keyword>
<evidence type="ECO:0000256" key="2">
    <source>
        <dbReference type="ARBA" id="ARBA00022490"/>
    </source>
</evidence>
<dbReference type="EMBL" id="JACHJW010000001">
    <property type="protein sequence ID" value="MBB4960184.1"/>
    <property type="molecule type" value="Genomic_DNA"/>
</dbReference>
<dbReference type="PANTHER" id="PTHR48098:SF3">
    <property type="entry name" value="IRON(III) ENTEROBACTIN ESTERASE"/>
    <property type="match status" value="1"/>
</dbReference>
<dbReference type="AlphaFoldDB" id="A0A7W7WQU0"/>
<dbReference type="InterPro" id="IPR050583">
    <property type="entry name" value="Mycobacterial_A85_antigen"/>
</dbReference>
<proteinExistence type="inferred from homology"/>
<dbReference type="GO" id="GO:0005975">
    <property type="term" value="P:carbohydrate metabolic process"/>
    <property type="evidence" value="ECO:0007669"/>
    <property type="project" value="UniProtKB-ARBA"/>
</dbReference>
<evidence type="ECO:0000259" key="6">
    <source>
        <dbReference type="Pfam" id="PF11806"/>
    </source>
</evidence>
<dbReference type="SUPFAM" id="SSF81296">
    <property type="entry name" value="E set domains"/>
    <property type="match status" value="1"/>
</dbReference>
<dbReference type="InterPro" id="IPR029058">
    <property type="entry name" value="AB_hydrolase_fold"/>
</dbReference>
<evidence type="ECO:0000256" key="4">
    <source>
        <dbReference type="ARBA" id="ARBA00024201"/>
    </source>
</evidence>
<dbReference type="InterPro" id="IPR021764">
    <property type="entry name" value="Enterochelin_esterase_N"/>
</dbReference>
<reference evidence="7 8" key="1">
    <citation type="submission" date="2020-08" db="EMBL/GenBank/DDBJ databases">
        <title>Sequencing the genomes of 1000 actinobacteria strains.</title>
        <authorList>
            <person name="Klenk H.-P."/>
        </authorList>
    </citation>
    <scope>NUCLEOTIDE SEQUENCE [LARGE SCALE GENOMIC DNA]</scope>
    <source>
        <strain evidence="7 8">DSM 45886</strain>
    </source>
</reference>
<accession>A0A7W7WQU0</accession>
<dbReference type="GO" id="GO:0005506">
    <property type="term" value="F:iron ion binding"/>
    <property type="evidence" value="ECO:0007669"/>
    <property type="project" value="InterPro"/>
</dbReference>
<dbReference type="Proteomes" id="UP000578819">
    <property type="component" value="Unassembled WGS sequence"/>
</dbReference>
<feature type="region of interest" description="Disordered" evidence="5">
    <location>
        <begin position="1"/>
        <end position="33"/>
    </location>
</feature>
<evidence type="ECO:0000313" key="8">
    <source>
        <dbReference type="Proteomes" id="UP000578819"/>
    </source>
</evidence>
<dbReference type="PANTHER" id="PTHR48098">
    <property type="entry name" value="ENTEROCHELIN ESTERASE-RELATED"/>
    <property type="match status" value="1"/>
</dbReference>
<sequence length="471" mass="50805">MGSTAPRTEGTFEGLSRPTGPNDVFDVPRSPVVPPHRPRPYPLPVCTSPRITALAAAVVDLDESATAAAVASFWAQVAVEGTPLVESDGTDHVVTFLWRDDAAQSVVLHLNKLTDFHDLRQSTMRRLPGTDVWHLSYRMPGTWRGSYTIGPLDVPVSEFDPTGAPDRTLWQRLRSATVTDPLNRFPLADGPDGPVLSTVSLPDAPAQPWLAPRPGTPSGTITVHRFESVALGGTRTVRLWAPPGDGQADLGGYGDGQADLGQRGDRQADLGQCGDLAVVVLLDGDLWGDQGALGSTLDNLVAAGRIPPTAVLMVDPVDMPTRTRDLACNPYFVDFLVDELLPWAGRRVPITVDPARSVIAGQSLGGLTAAYAALRAPHRFGAVLSQSGSFWYPRDDWFATRVAGTAAVRDIRWYLEVGTREWDLLDRTRQLRDILRAADAPVDYHEYDGGHDPVCWRGGLADGLIALVGRA</sequence>
<evidence type="ECO:0000256" key="1">
    <source>
        <dbReference type="ARBA" id="ARBA00004496"/>
    </source>
</evidence>
<protein>
    <submittedName>
        <fullName evidence="7">Enterochelin esterase family protein</fullName>
    </submittedName>
</protein>
<dbReference type="GO" id="GO:0006826">
    <property type="term" value="P:iron ion transport"/>
    <property type="evidence" value="ECO:0007669"/>
    <property type="project" value="InterPro"/>
</dbReference>
<dbReference type="Pfam" id="PF11806">
    <property type="entry name" value="Enterochelin_N"/>
    <property type="match status" value="1"/>
</dbReference>
<gene>
    <name evidence="7" type="ORF">FHR38_003917</name>
</gene>
<keyword evidence="2" id="KW-0963">Cytoplasm</keyword>
<organism evidence="7 8">
    <name type="scientific">Micromonospora polyrhachis</name>
    <dbReference type="NCBI Taxonomy" id="1282883"/>
    <lineage>
        <taxon>Bacteria</taxon>
        <taxon>Bacillati</taxon>
        <taxon>Actinomycetota</taxon>
        <taxon>Actinomycetes</taxon>
        <taxon>Micromonosporales</taxon>
        <taxon>Micromonosporaceae</taxon>
        <taxon>Micromonospora</taxon>
    </lineage>
</organism>
<dbReference type="Gene3D" id="2.60.40.10">
    <property type="entry name" value="Immunoglobulins"/>
    <property type="match status" value="1"/>
</dbReference>
<evidence type="ECO:0000256" key="3">
    <source>
        <dbReference type="ARBA" id="ARBA00022801"/>
    </source>
</evidence>
<dbReference type="Gene3D" id="3.40.50.1820">
    <property type="entry name" value="alpha/beta hydrolase"/>
    <property type="match status" value="1"/>
</dbReference>
<dbReference type="RefSeq" id="WP_184535997.1">
    <property type="nucleotide sequence ID" value="NZ_JACHJW010000001.1"/>
</dbReference>
<dbReference type="InterPro" id="IPR013783">
    <property type="entry name" value="Ig-like_fold"/>
</dbReference>
<dbReference type="InterPro" id="IPR000801">
    <property type="entry name" value="Esterase-like"/>
</dbReference>
<name>A0A7W7WQU0_9ACTN</name>
<feature type="domain" description="Enterochelin esterase N-terminal" evidence="6">
    <location>
        <begin position="94"/>
        <end position="209"/>
    </location>
</feature>
<dbReference type="InterPro" id="IPR014756">
    <property type="entry name" value="Ig_E-set"/>
</dbReference>
<comment type="subcellular location">
    <subcellularLocation>
        <location evidence="1">Cytoplasm</location>
    </subcellularLocation>
</comment>
<evidence type="ECO:0000256" key="5">
    <source>
        <dbReference type="SAM" id="MobiDB-lite"/>
    </source>
</evidence>
<evidence type="ECO:0000313" key="7">
    <source>
        <dbReference type="EMBL" id="MBB4960184.1"/>
    </source>
</evidence>
<dbReference type="GO" id="GO:0008849">
    <property type="term" value="F:enterochelin esterase activity"/>
    <property type="evidence" value="ECO:0007669"/>
    <property type="project" value="InterPro"/>
</dbReference>